<protein>
    <submittedName>
        <fullName evidence="1">Uncharacterized protein</fullName>
    </submittedName>
</protein>
<gene>
    <name evidence="1" type="ORF">FB45DRAFT_28378</name>
</gene>
<dbReference type="Proteomes" id="UP001221142">
    <property type="component" value="Unassembled WGS sequence"/>
</dbReference>
<keyword evidence="2" id="KW-1185">Reference proteome</keyword>
<dbReference type="AlphaFoldDB" id="A0AAD7CKB7"/>
<comment type="caution">
    <text evidence="1">The sequence shown here is derived from an EMBL/GenBank/DDBJ whole genome shotgun (WGS) entry which is preliminary data.</text>
</comment>
<sequence>MDVDTFLASIRLPDSTENRLADDFHELHTVATPSYRPRRGPIIFTAPPPWSWTGRLTIGTETVCERVCISDATSPVQGNRPRISSFLPSKKDLNFPKFYDTADLRLVLRLCKRAQQFARLFSKEESSLDVLVEYMGRQHLAAVLPAIWDDDEVIGYLFLVPPTAEELLLAMSAPRYEGNDLTVALLFTDIRPTLEKRGSPFVVKRALLSVDDWKVSRRTDHEYHLALNLTRLSADARKWAFFHPSIIWPGGDFGWETLTLKRALSHCRAGFVEPAAANPHVVGSVFIHVGALQDIHKLPHLAALRKRVEVRFYLYGTHPRVSPAMWGLGARQVFLLGGIVTFSPAALARDAWGVLDTIRNVHAHPLWACYVLPQVLGLALRLVQTPLEDDLTQEEYRGAVPVGLDGVLNALLDGQIALMSTDNFARLPPDKSALVEFCSVACDAAFGKLDTLTLDTVEVEARARVQIYADMRRLQVQPAFLKLYRRYVVLDLDSREDEGGIEWDIVGKLDFQEN</sequence>
<proteinExistence type="predicted"/>
<accession>A0AAD7CKB7</accession>
<dbReference type="EMBL" id="JARKIF010000001">
    <property type="protein sequence ID" value="KAJ7650956.1"/>
    <property type="molecule type" value="Genomic_DNA"/>
</dbReference>
<reference evidence="1" key="1">
    <citation type="submission" date="2023-03" db="EMBL/GenBank/DDBJ databases">
        <title>Massive genome expansion in bonnet fungi (Mycena s.s.) driven by repeated elements and novel gene families across ecological guilds.</title>
        <authorList>
            <consortium name="Lawrence Berkeley National Laboratory"/>
            <person name="Harder C.B."/>
            <person name="Miyauchi S."/>
            <person name="Viragh M."/>
            <person name="Kuo A."/>
            <person name="Thoen E."/>
            <person name="Andreopoulos B."/>
            <person name="Lu D."/>
            <person name="Skrede I."/>
            <person name="Drula E."/>
            <person name="Henrissat B."/>
            <person name="Morin E."/>
            <person name="Kohler A."/>
            <person name="Barry K."/>
            <person name="LaButti K."/>
            <person name="Morin E."/>
            <person name="Salamov A."/>
            <person name="Lipzen A."/>
            <person name="Mereny Z."/>
            <person name="Hegedus B."/>
            <person name="Baldrian P."/>
            <person name="Stursova M."/>
            <person name="Weitz H."/>
            <person name="Taylor A."/>
            <person name="Grigoriev I.V."/>
            <person name="Nagy L.G."/>
            <person name="Martin F."/>
            <person name="Kauserud H."/>
        </authorList>
    </citation>
    <scope>NUCLEOTIDE SEQUENCE</scope>
    <source>
        <strain evidence="1">9284</strain>
    </source>
</reference>
<organism evidence="1 2">
    <name type="scientific">Roridomyces roridus</name>
    <dbReference type="NCBI Taxonomy" id="1738132"/>
    <lineage>
        <taxon>Eukaryota</taxon>
        <taxon>Fungi</taxon>
        <taxon>Dikarya</taxon>
        <taxon>Basidiomycota</taxon>
        <taxon>Agaricomycotina</taxon>
        <taxon>Agaricomycetes</taxon>
        <taxon>Agaricomycetidae</taxon>
        <taxon>Agaricales</taxon>
        <taxon>Marasmiineae</taxon>
        <taxon>Mycenaceae</taxon>
        <taxon>Roridomyces</taxon>
    </lineage>
</organism>
<evidence type="ECO:0000313" key="2">
    <source>
        <dbReference type="Proteomes" id="UP001221142"/>
    </source>
</evidence>
<evidence type="ECO:0000313" key="1">
    <source>
        <dbReference type="EMBL" id="KAJ7650956.1"/>
    </source>
</evidence>
<name>A0AAD7CKB7_9AGAR</name>